<evidence type="ECO:0000256" key="1">
    <source>
        <dbReference type="ARBA" id="ARBA00004123"/>
    </source>
</evidence>
<keyword evidence="5" id="KW-0804">Transcription</keyword>
<dbReference type="OrthoDB" id="2257100at2759"/>
<evidence type="ECO:0000313" key="10">
    <source>
        <dbReference type="EMBL" id="CAD8199492.1"/>
    </source>
</evidence>
<reference evidence="10" key="1">
    <citation type="submission" date="2021-01" db="EMBL/GenBank/DDBJ databases">
        <authorList>
            <consortium name="Genoscope - CEA"/>
            <person name="William W."/>
        </authorList>
    </citation>
    <scope>NUCLEOTIDE SEQUENCE</scope>
</reference>
<comment type="similarity">
    <text evidence="2">Belongs to the bZIP family.</text>
</comment>
<feature type="region of interest" description="Disordered" evidence="8">
    <location>
        <begin position="177"/>
        <end position="208"/>
    </location>
</feature>
<feature type="compositionally biased region" description="Basic and acidic residues" evidence="8">
    <location>
        <begin position="198"/>
        <end position="208"/>
    </location>
</feature>
<keyword evidence="6" id="KW-0539">Nucleus</keyword>
<evidence type="ECO:0000256" key="6">
    <source>
        <dbReference type="ARBA" id="ARBA00023242"/>
    </source>
</evidence>
<dbReference type="CDD" id="cd14811">
    <property type="entry name" value="bZIP_u2"/>
    <property type="match status" value="1"/>
</dbReference>
<comment type="caution">
    <text evidence="10">The sequence shown here is derived from an EMBL/GenBank/DDBJ whole genome shotgun (WGS) entry which is preliminary data.</text>
</comment>
<dbReference type="PANTHER" id="PTHR47416:SF8">
    <property type="entry name" value="BASIC-LEUCINE ZIPPER TRANSCRIPTION FACTOR E-RELATED"/>
    <property type="match status" value="1"/>
</dbReference>
<keyword evidence="3" id="KW-0805">Transcription regulation</keyword>
<dbReference type="AlphaFoldDB" id="A0A8S1XFR4"/>
<keyword evidence="11" id="KW-1185">Reference proteome</keyword>
<keyword evidence="4" id="KW-0238">DNA-binding</keyword>
<organism evidence="10 11">
    <name type="scientific">Paramecium octaurelia</name>
    <dbReference type="NCBI Taxonomy" id="43137"/>
    <lineage>
        <taxon>Eukaryota</taxon>
        <taxon>Sar</taxon>
        <taxon>Alveolata</taxon>
        <taxon>Ciliophora</taxon>
        <taxon>Intramacronucleata</taxon>
        <taxon>Oligohymenophorea</taxon>
        <taxon>Peniculida</taxon>
        <taxon>Parameciidae</taxon>
        <taxon>Paramecium</taxon>
    </lineage>
</organism>
<dbReference type="OMA" id="GMDRLCI"/>
<protein>
    <recommendedName>
        <fullName evidence="9">BZIP domain-containing protein</fullName>
    </recommendedName>
</protein>
<dbReference type="GO" id="GO:0005634">
    <property type="term" value="C:nucleus"/>
    <property type="evidence" value="ECO:0007669"/>
    <property type="project" value="UniProtKB-SubCell"/>
</dbReference>
<name>A0A8S1XFR4_PAROT</name>
<dbReference type="PROSITE" id="PS50217">
    <property type="entry name" value="BZIP"/>
    <property type="match status" value="1"/>
</dbReference>
<gene>
    <name evidence="10" type="ORF">POCTA_138.1.T1190137</name>
</gene>
<proteinExistence type="inferred from homology"/>
<dbReference type="SMART" id="SM00338">
    <property type="entry name" value="BRLZ"/>
    <property type="match status" value="1"/>
</dbReference>
<dbReference type="GO" id="GO:0003700">
    <property type="term" value="F:DNA-binding transcription factor activity"/>
    <property type="evidence" value="ECO:0007669"/>
    <property type="project" value="InterPro"/>
</dbReference>
<dbReference type="GO" id="GO:0003677">
    <property type="term" value="F:DNA binding"/>
    <property type="evidence" value="ECO:0007669"/>
    <property type="project" value="UniProtKB-KW"/>
</dbReference>
<evidence type="ECO:0000313" key="11">
    <source>
        <dbReference type="Proteomes" id="UP000683925"/>
    </source>
</evidence>
<feature type="coiled-coil region" evidence="7">
    <location>
        <begin position="213"/>
        <end position="254"/>
    </location>
</feature>
<evidence type="ECO:0000256" key="2">
    <source>
        <dbReference type="ARBA" id="ARBA00007163"/>
    </source>
</evidence>
<feature type="region of interest" description="Disordered" evidence="8">
    <location>
        <begin position="77"/>
        <end position="116"/>
    </location>
</feature>
<evidence type="ECO:0000256" key="5">
    <source>
        <dbReference type="ARBA" id="ARBA00023163"/>
    </source>
</evidence>
<feature type="compositionally biased region" description="Polar residues" evidence="8">
    <location>
        <begin position="181"/>
        <end position="192"/>
    </location>
</feature>
<feature type="region of interest" description="Disordered" evidence="8">
    <location>
        <begin position="151"/>
        <end position="170"/>
    </location>
</feature>
<accession>A0A8S1XFR4</accession>
<comment type="subcellular location">
    <subcellularLocation>
        <location evidence="1">Nucleus</location>
    </subcellularLocation>
</comment>
<evidence type="ECO:0000256" key="8">
    <source>
        <dbReference type="SAM" id="MobiDB-lite"/>
    </source>
</evidence>
<feature type="compositionally biased region" description="Polar residues" evidence="8">
    <location>
        <begin position="151"/>
        <end position="161"/>
    </location>
</feature>
<sequence length="465" mass="54858">MSDPRIGEPYFYNESSEINQNLIEFSAMHDPYTQVQQIQELPKIQIFEELDQGTDEMSRAIQLEILGMDRLCIKTDSSFERQPRSGSDGDNSKDGSLNYKSNKSRRKNTKQKQLNQQLQSEIIQNLGQTKSPYSNKIQNLVKKETNNQLIITQKTRQSRSQQKMERKNEQQLHLNIEHSDQSSSENPDSINDGNLDPNRIKQERNRESARYSRARKKIYFELLENRVKDLEEENDKLRVQCINLQKSIETHNKQQEKFQAFLQQQQKLFEKLEECIIHQKDDTEIEILLDALKFRTSSNKQERIDSAKSHAFSILDATLPLQTKYLFTILDDRDFFSQNQKNCSEFLRDIFSMIEIKLDNSQLNEKIKIKLGQSKQNIFDSFKKIKQEIKIISSEASKVDLLWEQLKENIKPKILAQLLLALHHNEYKAEFQASTIFKNNKDKTDYNCIQMQVQQQWRKHIKKSD</sequence>
<feature type="domain" description="BZIP" evidence="9">
    <location>
        <begin position="201"/>
        <end position="249"/>
    </location>
</feature>
<evidence type="ECO:0000259" key="9">
    <source>
        <dbReference type="PROSITE" id="PS50217"/>
    </source>
</evidence>
<dbReference type="EMBL" id="CAJJDP010000119">
    <property type="protein sequence ID" value="CAD8199492.1"/>
    <property type="molecule type" value="Genomic_DNA"/>
</dbReference>
<evidence type="ECO:0000256" key="3">
    <source>
        <dbReference type="ARBA" id="ARBA00023015"/>
    </source>
</evidence>
<dbReference type="PANTHER" id="PTHR47416">
    <property type="entry name" value="BASIC-LEUCINE ZIPPER TRANSCRIPTION FACTOR F-RELATED"/>
    <property type="match status" value="1"/>
</dbReference>
<dbReference type="Proteomes" id="UP000683925">
    <property type="component" value="Unassembled WGS sequence"/>
</dbReference>
<evidence type="ECO:0000256" key="7">
    <source>
        <dbReference type="SAM" id="Coils"/>
    </source>
</evidence>
<keyword evidence="7" id="KW-0175">Coiled coil</keyword>
<dbReference type="InterPro" id="IPR004827">
    <property type="entry name" value="bZIP"/>
</dbReference>
<dbReference type="Pfam" id="PF00170">
    <property type="entry name" value="bZIP_1"/>
    <property type="match status" value="1"/>
</dbReference>
<evidence type="ECO:0000256" key="4">
    <source>
        <dbReference type="ARBA" id="ARBA00023125"/>
    </source>
</evidence>